<proteinExistence type="predicted"/>
<dbReference type="Proteomes" id="UP000198901">
    <property type="component" value="Unassembled WGS sequence"/>
</dbReference>
<evidence type="ECO:0000256" key="1">
    <source>
        <dbReference type="ARBA" id="ARBA00023015"/>
    </source>
</evidence>
<dbReference type="EMBL" id="FNGS01000006">
    <property type="protein sequence ID" value="SDM35411.1"/>
    <property type="molecule type" value="Genomic_DNA"/>
</dbReference>
<dbReference type="STRING" id="563176.SAMN04488090_3191"/>
<sequence length="199" mass="23350">MEMIRSTPELERERIVREARNCFLRYGWRSVSLDDLAGRIVMSKKKVYTYFESKEDLIRQIIANDLEQLRTKVSYLLATRRNPIEQFLSVVTVFIGHWEFSDGKIVNDLHKYHPGIWSGAEQAKKDLISYFIDFNSAAGVAAQLYLRDIDFHFLYRFLFDSVLLTDYPEATKDELSRHFLRGLLTETGMHNYQSLGPVR</sequence>
<dbReference type="InterPro" id="IPR050109">
    <property type="entry name" value="HTH-type_TetR-like_transc_reg"/>
</dbReference>
<accession>A0A1G9SJ25</accession>
<dbReference type="InterPro" id="IPR009057">
    <property type="entry name" value="Homeodomain-like_sf"/>
</dbReference>
<evidence type="ECO:0000256" key="3">
    <source>
        <dbReference type="ARBA" id="ARBA00023163"/>
    </source>
</evidence>
<keyword evidence="1" id="KW-0805">Transcription regulation</keyword>
<dbReference type="InterPro" id="IPR001647">
    <property type="entry name" value="HTH_TetR"/>
</dbReference>
<reference evidence="6 7" key="1">
    <citation type="submission" date="2016-10" db="EMBL/GenBank/DDBJ databases">
        <authorList>
            <person name="de Groot N.N."/>
        </authorList>
    </citation>
    <scope>NUCLEOTIDE SEQUENCE [LARGE SCALE GENOMIC DNA]</scope>
    <source>
        <strain evidence="6 7">DSM 21668</strain>
    </source>
</reference>
<keyword evidence="2 4" id="KW-0238">DNA-binding</keyword>
<dbReference type="Gene3D" id="1.10.357.10">
    <property type="entry name" value="Tetracycline Repressor, domain 2"/>
    <property type="match status" value="1"/>
</dbReference>
<organism evidence="6 7">
    <name type="scientific">Siphonobacter aquaeclarae</name>
    <dbReference type="NCBI Taxonomy" id="563176"/>
    <lineage>
        <taxon>Bacteria</taxon>
        <taxon>Pseudomonadati</taxon>
        <taxon>Bacteroidota</taxon>
        <taxon>Cytophagia</taxon>
        <taxon>Cytophagales</taxon>
        <taxon>Cytophagaceae</taxon>
        <taxon>Siphonobacter</taxon>
    </lineage>
</organism>
<evidence type="ECO:0000256" key="4">
    <source>
        <dbReference type="PROSITE-ProRule" id="PRU00335"/>
    </source>
</evidence>
<evidence type="ECO:0000259" key="5">
    <source>
        <dbReference type="PROSITE" id="PS50977"/>
    </source>
</evidence>
<dbReference type="Pfam" id="PF00440">
    <property type="entry name" value="TetR_N"/>
    <property type="match status" value="1"/>
</dbReference>
<dbReference type="PANTHER" id="PTHR30055:SF234">
    <property type="entry name" value="HTH-TYPE TRANSCRIPTIONAL REGULATOR BETI"/>
    <property type="match status" value="1"/>
</dbReference>
<evidence type="ECO:0000256" key="2">
    <source>
        <dbReference type="ARBA" id="ARBA00023125"/>
    </source>
</evidence>
<dbReference type="PANTHER" id="PTHR30055">
    <property type="entry name" value="HTH-TYPE TRANSCRIPTIONAL REGULATOR RUTR"/>
    <property type="match status" value="1"/>
</dbReference>
<gene>
    <name evidence="6" type="ORF">SAMN04488090_3191</name>
</gene>
<evidence type="ECO:0000313" key="7">
    <source>
        <dbReference type="Proteomes" id="UP000198901"/>
    </source>
</evidence>
<protein>
    <submittedName>
        <fullName evidence="6">Transcriptional regulator, TetR family</fullName>
    </submittedName>
</protein>
<dbReference type="SUPFAM" id="SSF46689">
    <property type="entry name" value="Homeodomain-like"/>
    <property type="match status" value="1"/>
</dbReference>
<dbReference type="PROSITE" id="PS50977">
    <property type="entry name" value="HTH_TETR_2"/>
    <property type="match status" value="1"/>
</dbReference>
<dbReference type="GO" id="GO:0000976">
    <property type="term" value="F:transcription cis-regulatory region binding"/>
    <property type="evidence" value="ECO:0007669"/>
    <property type="project" value="TreeGrafter"/>
</dbReference>
<dbReference type="AlphaFoldDB" id="A0A1G9SJ25"/>
<keyword evidence="7" id="KW-1185">Reference proteome</keyword>
<dbReference type="GO" id="GO:0003700">
    <property type="term" value="F:DNA-binding transcription factor activity"/>
    <property type="evidence" value="ECO:0007669"/>
    <property type="project" value="TreeGrafter"/>
</dbReference>
<evidence type="ECO:0000313" key="6">
    <source>
        <dbReference type="EMBL" id="SDM35411.1"/>
    </source>
</evidence>
<feature type="domain" description="HTH tetR-type" evidence="5">
    <location>
        <begin position="9"/>
        <end position="69"/>
    </location>
</feature>
<name>A0A1G9SJ25_9BACT</name>
<keyword evidence="3" id="KW-0804">Transcription</keyword>
<feature type="DNA-binding region" description="H-T-H motif" evidence="4">
    <location>
        <begin position="32"/>
        <end position="51"/>
    </location>
</feature>